<evidence type="ECO:0000256" key="1">
    <source>
        <dbReference type="SAM" id="MobiDB-lite"/>
    </source>
</evidence>
<reference evidence="2 3" key="1">
    <citation type="submission" date="2024-06" db="EMBL/GenBank/DDBJ databases">
        <authorList>
            <person name="Kraege A."/>
            <person name="Thomma B."/>
        </authorList>
    </citation>
    <scope>NUCLEOTIDE SEQUENCE [LARGE SCALE GENOMIC DNA]</scope>
</reference>
<gene>
    <name evidence="2" type="primary">g7891</name>
    <name evidence="2" type="ORF">VP750_LOCUS6772</name>
</gene>
<dbReference type="Proteomes" id="UP001497392">
    <property type="component" value="Unassembled WGS sequence"/>
</dbReference>
<accession>A0ABP1FZ00</accession>
<proteinExistence type="predicted"/>
<organism evidence="2 3">
    <name type="scientific">Coccomyxa viridis</name>
    <dbReference type="NCBI Taxonomy" id="1274662"/>
    <lineage>
        <taxon>Eukaryota</taxon>
        <taxon>Viridiplantae</taxon>
        <taxon>Chlorophyta</taxon>
        <taxon>core chlorophytes</taxon>
        <taxon>Trebouxiophyceae</taxon>
        <taxon>Trebouxiophyceae incertae sedis</taxon>
        <taxon>Coccomyxaceae</taxon>
        <taxon>Coccomyxa</taxon>
    </lineage>
</organism>
<evidence type="ECO:0000313" key="2">
    <source>
        <dbReference type="EMBL" id="CAL5225113.1"/>
    </source>
</evidence>
<feature type="region of interest" description="Disordered" evidence="1">
    <location>
        <begin position="207"/>
        <end position="234"/>
    </location>
</feature>
<evidence type="ECO:0000313" key="3">
    <source>
        <dbReference type="Proteomes" id="UP001497392"/>
    </source>
</evidence>
<keyword evidence="3" id="KW-1185">Reference proteome</keyword>
<name>A0ABP1FZ00_9CHLO</name>
<comment type="caution">
    <text evidence="2">The sequence shown here is derived from an EMBL/GenBank/DDBJ whole genome shotgun (WGS) entry which is preliminary data.</text>
</comment>
<protein>
    <submittedName>
        <fullName evidence="2">G7891 protein</fullName>
    </submittedName>
</protein>
<dbReference type="EMBL" id="CAXHTA020000012">
    <property type="protein sequence ID" value="CAL5225113.1"/>
    <property type="molecule type" value="Genomic_DNA"/>
</dbReference>
<sequence>MRTTATAKRSSGPSRTRVNLDTARILDRFHVRGGSHTRRRRNVATDDTVHPHYVHHIYPVVLREHHRAVYRHTILPVHMEDDVWEEGTVEERVRAPIYREVHHGMVKGDAARLSEARLRLSEVGGRRAGKPTEEEIWEEEERAAEAETEHEHLVEDVQPVVRRRIRRNHVVHETVPVIEAHHHTKQVEAPTEADAISYNEWLKRAANSQGGYEDRLPSSEECSVDAGGSDEPQT</sequence>